<dbReference type="GO" id="GO:0020037">
    <property type="term" value="F:heme binding"/>
    <property type="evidence" value="ECO:0007669"/>
    <property type="project" value="InterPro"/>
</dbReference>
<dbReference type="OrthoDB" id="2789670at2759"/>
<feature type="binding site" description="axial binding residue" evidence="8">
    <location>
        <position position="63"/>
    </location>
    <ligand>
        <name>heme</name>
        <dbReference type="ChEBI" id="CHEBI:30413"/>
    </ligand>
    <ligandPart>
        <name>Fe</name>
        <dbReference type="ChEBI" id="CHEBI:18248"/>
    </ligandPart>
</feature>
<evidence type="ECO:0000256" key="3">
    <source>
        <dbReference type="ARBA" id="ARBA00022617"/>
    </source>
</evidence>
<dbReference type="GO" id="GO:0016020">
    <property type="term" value="C:membrane"/>
    <property type="evidence" value="ECO:0007669"/>
    <property type="project" value="UniProtKB-SubCell"/>
</dbReference>
<keyword evidence="6" id="KW-1133">Transmembrane helix</keyword>
<dbReference type="GO" id="GO:0016125">
    <property type="term" value="P:sterol metabolic process"/>
    <property type="evidence" value="ECO:0007669"/>
    <property type="project" value="TreeGrafter"/>
</dbReference>
<evidence type="ECO:0000256" key="4">
    <source>
        <dbReference type="ARBA" id="ARBA00022692"/>
    </source>
</evidence>
<dbReference type="PANTHER" id="PTHR24286:SF305">
    <property type="entry name" value="CYTOCHROME P450 708A2"/>
    <property type="match status" value="1"/>
</dbReference>
<dbReference type="EMBL" id="CABITT030000002">
    <property type="protein sequence ID" value="VVA95757.1"/>
    <property type="molecule type" value="Genomic_DNA"/>
</dbReference>
<dbReference type="Pfam" id="PF00067">
    <property type="entry name" value="p450"/>
    <property type="match status" value="1"/>
</dbReference>
<dbReference type="GO" id="GO:0004497">
    <property type="term" value="F:monooxygenase activity"/>
    <property type="evidence" value="ECO:0007669"/>
    <property type="project" value="UniProtKB-KW"/>
</dbReference>
<proteinExistence type="inferred from homology"/>
<dbReference type="PROSITE" id="PS00086">
    <property type="entry name" value="CYTOCHROME_P450"/>
    <property type="match status" value="1"/>
</dbReference>
<evidence type="ECO:0000256" key="1">
    <source>
        <dbReference type="ARBA" id="ARBA00004167"/>
    </source>
</evidence>
<accession>A0A565B2F0</accession>
<sequence length="118" mass="13606">MSKSKARYTVPAGWIVAVSPSLIHFDEEIYENPLKFNPWRWKGKEMIWGSKTFMVFGGGVRLCAGAEFARLQIAMFLHHLFAYYDFSVVQECELIRAPFLHFTKELLIHISPSLPSEP</sequence>
<reference evidence="10" key="1">
    <citation type="submission" date="2019-07" db="EMBL/GenBank/DDBJ databases">
        <authorList>
            <person name="Dittberner H."/>
        </authorList>
    </citation>
    <scope>NUCLEOTIDE SEQUENCE [LARGE SCALE GENOMIC DNA]</scope>
</reference>
<comment type="cofactor">
    <cofactor evidence="8">
        <name>heme</name>
        <dbReference type="ChEBI" id="CHEBI:30413"/>
    </cofactor>
</comment>
<dbReference type="InterPro" id="IPR036396">
    <property type="entry name" value="Cyt_P450_sf"/>
</dbReference>
<dbReference type="InterPro" id="IPR001128">
    <property type="entry name" value="Cyt_P450"/>
</dbReference>
<keyword evidence="4" id="KW-0812">Transmembrane</keyword>
<keyword evidence="11" id="KW-1185">Reference proteome</keyword>
<keyword evidence="9" id="KW-0503">Monooxygenase</keyword>
<dbReference type="Proteomes" id="UP000489600">
    <property type="component" value="Unassembled WGS sequence"/>
</dbReference>
<dbReference type="InterPro" id="IPR017972">
    <property type="entry name" value="Cyt_P450_CS"/>
</dbReference>
<dbReference type="SUPFAM" id="SSF48264">
    <property type="entry name" value="Cytochrome P450"/>
    <property type="match status" value="1"/>
</dbReference>
<protein>
    <recommendedName>
        <fullName evidence="12">Cytochrome P450</fullName>
    </recommendedName>
</protein>
<evidence type="ECO:0008006" key="12">
    <source>
        <dbReference type="Google" id="ProtNLM"/>
    </source>
</evidence>
<dbReference type="GO" id="GO:0016132">
    <property type="term" value="P:brassinosteroid biosynthetic process"/>
    <property type="evidence" value="ECO:0007669"/>
    <property type="project" value="TreeGrafter"/>
</dbReference>
<dbReference type="PANTHER" id="PTHR24286">
    <property type="entry name" value="CYTOCHROME P450 26"/>
    <property type="match status" value="1"/>
</dbReference>
<keyword evidence="5 8" id="KW-0479">Metal-binding</keyword>
<dbReference type="GO" id="GO:0016705">
    <property type="term" value="F:oxidoreductase activity, acting on paired donors, with incorporation or reduction of molecular oxygen"/>
    <property type="evidence" value="ECO:0007669"/>
    <property type="project" value="InterPro"/>
</dbReference>
<evidence type="ECO:0000313" key="10">
    <source>
        <dbReference type="EMBL" id="VVA95757.1"/>
    </source>
</evidence>
<evidence type="ECO:0000256" key="8">
    <source>
        <dbReference type="PIRSR" id="PIRSR602403-1"/>
    </source>
</evidence>
<keyword evidence="7 8" id="KW-0408">Iron</keyword>
<comment type="caution">
    <text evidence="10">The sequence shown here is derived from an EMBL/GenBank/DDBJ whole genome shotgun (WGS) entry which is preliminary data.</text>
</comment>
<dbReference type="GO" id="GO:0005506">
    <property type="term" value="F:iron ion binding"/>
    <property type="evidence" value="ECO:0007669"/>
    <property type="project" value="InterPro"/>
</dbReference>
<name>A0A565B2F0_9BRAS</name>
<keyword evidence="9" id="KW-0560">Oxidoreductase</keyword>
<dbReference type="PRINTS" id="PR00465">
    <property type="entry name" value="EP450IV"/>
</dbReference>
<evidence type="ECO:0000256" key="9">
    <source>
        <dbReference type="RuleBase" id="RU000461"/>
    </source>
</evidence>
<dbReference type="AlphaFoldDB" id="A0A565B2F0"/>
<evidence type="ECO:0000313" key="11">
    <source>
        <dbReference type="Proteomes" id="UP000489600"/>
    </source>
</evidence>
<evidence type="ECO:0000256" key="6">
    <source>
        <dbReference type="ARBA" id="ARBA00022989"/>
    </source>
</evidence>
<evidence type="ECO:0000256" key="2">
    <source>
        <dbReference type="ARBA" id="ARBA00010617"/>
    </source>
</evidence>
<keyword evidence="6" id="KW-0472">Membrane</keyword>
<dbReference type="InterPro" id="IPR002403">
    <property type="entry name" value="Cyt_P450_E_grp-IV"/>
</dbReference>
<evidence type="ECO:0000256" key="5">
    <source>
        <dbReference type="ARBA" id="ARBA00022723"/>
    </source>
</evidence>
<gene>
    <name evidence="10" type="ORF">ANE_LOCUS6202</name>
</gene>
<keyword evidence="3 8" id="KW-0349">Heme</keyword>
<comment type="subcellular location">
    <subcellularLocation>
        <location evidence="1">Membrane</location>
        <topology evidence="1">Single-pass membrane protein</topology>
    </subcellularLocation>
</comment>
<dbReference type="GO" id="GO:0010268">
    <property type="term" value="P:brassinosteroid homeostasis"/>
    <property type="evidence" value="ECO:0007669"/>
    <property type="project" value="TreeGrafter"/>
</dbReference>
<comment type="similarity">
    <text evidence="2 9">Belongs to the cytochrome P450 family.</text>
</comment>
<organism evidence="10 11">
    <name type="scientific">Arabis nemorensis</name>
    <dbReference type="NCBI Taxonomy" id="586526"/>
    <lineage>
        <taxon>Eukaryota</taxon>
        <taxon>Viridiplantae</taxon>
        <taxon>Streptophyta</taxon>
        <taxon>Embryophyta</taxon>
        <taxon>Tracheophyta</taxon>
        <taxon>Spermatophyta</taxon>
        <taxon>Magnoliopsida</taxon>
        <taxon>eudicotyledons</taxon>
        <taxon>Gunneridae</taxon>
        <taxon>Pentapetalae</taxon>
        <taxon>rosids</taxon>
        <taxon>malvids</taxon>
        <taxon>Brassicales</taxon>
        <taxon>Brassicaceae</taxon>
        <taxon>Arabideae</taxon>
        <taxon>Arabis</taxon>
    </lineage>
</organism>
<dbReference type="Gene3D" id="1.10.630.10">
    <property type="entry name" value="Cytochrome P450"/>
    <property type="match status" value="1"/>
</dbReference>
<evidence type="ECO:0000256" key="7">
    <source>
        <dbReference type="ARBA" id="ARBA00023004"/>
    </source>
</evidence>